<keyword evidence="3" id="KW-1185">Reference proteome</keyword>
<proteinExistence type="predicted"/>
<organism evidence="2 3">
    <name type="scientific">Triticum urartu</name>
    <name type="common">Red wild einkorn</name>
    <name type="synonym">Crithodium urartu</name>
    <dbReference type="NCBI Taxonomy" id="4572"/>
    <lineage>
        <taxon>Eukaryota</taxon>
        <taxon>Viridiplantae</taxon>
        <taxon>Streptophyta</taxon>
        <taxon>Embryophyta</taxon>
        <taxon>Tracheophyta</taxon>
        <taxon>Spermatophyta</taxon>
        <taxon>Magnoliopsida</taxon>
        <taxon>Liliopsida</taxon>
        <taxon>Poales</taxon>
        <taxon>Poaceae</taxon>
        <taxon>BOP clade</taxon>
        <taxon>Pooideae</taxon>
        <taxon>Triticodae</taxon>
        <taxon>Triticeae</taxon>
        <taxon>Triticinae</taxon>
        <taxon>Triticum</taxon>
    </lineage>
</organism>
<reference evidence="2" key="2">
    <citation type="submission" date="2018-03" db="EMBL/GenBank/DDBJ databases">
        <title>The Triticum urartu genome reveals the dynamic nature of wheat genome evolution.</title>
        <authorList>
            <person name="Ling H."/>
            <person name="Ma B."/>
            <person name="Shi X."/>
            <person name="Liu H."/>
            <person name="Dong L."/>
            <person name="Sun H."/>
            <person name="Cao Y."/>
            <person name="Gao Q."/>
            <person name="Zheng S."/>
            <person name="Li Y."/>
            <person name="Yu Y."/>
            <person name="Du H."/>
            <person name="Qi M."/>
            <person name="Li Y."/>
            <person name="Yu H."/>
            <person name="Cui Y."/>
            <person name="Wang N."/>
            <person name="Chen C."/>
            <person name="Wu H."/>
            <person name="Zhao Y."/>
            <person name="Zhang J."/>
            <person name="Li Y."/>
            <person name="Zhou W."/>
            <person name="Zhang B."/>
            <person name="Hu W."/>
            <person name="Eijk M."/>
            <person name="Tang J."/>
            <person name="Witsenboer H."/>
            <person name="Zhao S."/>
            <person name="Li Z."/>
            <person name="Zhang A."/>
            <person name="Wang D."/>
            <person name="Liang C."/>
        </authorList>
    </citation>
    <scope>NUCLEOTIDE SEQUENCE [LARGE SCALE GENOMIC DNA]</scope>
    <source>
        <strain evidence="2">cv. G1812</strain>
    </source>
</reference>
<name>A0A8R7PGF2_TRIUA</name>
<reference evidence="2" key="3">
    <citation type="submission" date="2022-06" db="UniProtKB">
        <authorList>
            <consortium name="EnsemblPlants"/>
        </authorList>
    </citation>
    <scope>IDENTIFICATION</scope>
</reference>
<evidence type="ECO:0000256" key="1">
    <source>
        <dbReference type="SAM" id="MobiDB-lite"/>
    </source>
</evidence>
<feature type="compositionally biased region" description="Low complexity" evidence="1">
    <location>
        <begin position="68"/>
        <end position="80"/>
    </location>
</feature>
<evidence type="ECO:0000313" key="2">
    <source>
        <dbReference type="EnsemblPlants" id="TuG1812G0200003475.01.T01"/>
    </source>
</evidence>
<dbReference type="Gramene" id="TuG1812G0200003475.01.T01">
    <property type="protein sequence ID" value="TuG1812G0200003475.01.T01"/>
    <property type="gene ID" value="TuG1812G0200003475.01"/>
</dbReference>
<reference evidence="3" key="1">
    <citation type="journal article" date="2013" name="Nature">
        <title>Draft genome of the wheat A-genome progenitor Triticum urartu.</title>
        <authorList>
            <person name="Ling H.Q."/>
            <person name="Zhao S."/>
            <person name="Liu D."/>
            <person name="Wang J."/>
            <person name="Sun H."/>
            <person name="Zhang C."/>
            <person name="Fan H."/>
            <person name="Li D."/>
            <person name="Dong L."/>
            <person name="Tao Y."/>
            <person name="Gao C."/>
            <person name="Wu H."/>
            <person name="Li Y."/>
            <person name="Cui Y."/>
            <person name="Guo X."/>
            <person name="Zheng S."/>
            <person name="Wang B."/>
            <person name="Yu K."/>
            <person name="Liang Q."/>
            <person name="Yang W."/>
            <person name="Lou X."/>
            <person name="Chen J."/>
            <person name="Feng M."/>
            <person name="Jian J."/>
            <person name="Zhang X."/>
            <person name="Luo G."/>
            <person name="Jiang Y."/>
            <person name="Liu J."/>
            <person name="Wang Z."/>
            <person name="Sha Y."/>
            <person name="Zhang B."/>
            <person name="Wu H."/>
            <person name="Tang D."/>
            <person name="Shen Q."/>
            <person name="Xue P."/>
            <person name="Zou S."/>
            <person name="Wang X."/>
            <person name="Liu X."/>
            <person name="Wang F."/>
            <person name="Yang Y."/>
            <person name="An X."/>
            <person name="Dong Z."/>
            <person name="Zhang K."/>
            <person name="Zhang X."/>
            <person name="Luo M.C."/>
            <person name="Dvorak J."/>
            <person name="Tong Y."/>
            <person name="Wang J."/>
            <person name="Yang H."/>
            <person name="Li Z."/>
            <person name="Wang D."/>
            <person name="Zhang A."/>
            <person name="Wang J."/>
        </authorList>
    </citation>
    <scope>NUCLEOTIDE SEQUENCE</scope>
    <source>
        <strain evidence="3">cv. G1812</strain>
    </source>
</reference>
<protein>
    <submittedName>
        <fullName evidence="2">Uncharacterized protein</fullName>
    </submittedName>
</protein>
<sequence length="136" mass="15136">MYHAKSLCISAPELLLSLQKLHEYLSQAQPRAAAAEAAPEVLRPAARTYRSRTRGTPRSPWRVPGQLPPCAAASLPPASSGRRAGPSSPWISLARCWVWGLFRAEVLRWVWIGGAKRWESRVGGARGSTWRLWRLP</sequence>
<accession>A0A8R7PGF2</accession>
<dbReference type="Proteomes" id="UP000015106">
    <property type="component" value="Chromosome 2"/>
</dbReference>
<dbReference type="EnsemblPlants" id="TuG1812G0200003475.01.T01">
    <property type="protein sequence ID" value="TuG1812G0200003475.01.T01"/>
    <property type="gene ID" value="TuG1812G0200003475.01"/>
</dbReference>
<feature type="region of interest" description="Disordered" evidence="1">
    <location>
        <begin position="44"/>
        <end position="87"/>
    </location>
</feature>
<evidence type="ECO:0000313" key="3">
    <source>
        <dbReference type="Proteomes" id="UP000015106"/>
    </source>
</evidence>
<dbReference type="AlphaFoldDB" id="A0A8R7PGF2"/>